<dbReference type="Proteomes" id="UP000440578">
    <property type="component" value="Unassembled WGS sequence"/>
</dbReference>
<reference evidence="2 3" key="1">
    <citation type="submission" date="2019-07" db="EMBL/GenBank/DDBJ databases">
        <title>Draft genome assembly of a fouling barnacle, Amphibalanus amphitrite (Darwin, 1854): The first reference genome for Thecostraca.</title>
        <authorList>
            <person name="Kim W."/>
        </authorList>
    </citation>
    <scope>NUCLEOTIDE SEQUENCE [LARGE SCALE GENOMIC DNA]</scope>
    <source>
        <strain evidence="2">SNU_AA5</strain>
        <tissue evidence="2">Soma without cirri and trophi</tissue>
    </source>
</reference>
<dbReference type="EMBL" id="VIIS01001809">
    <property type="protein sequence ID" value="KAF0292490.1"/>
    <property type="molecule type" value="Genomic_DNA"/>
</dbReference>
<name>A0A6A4VM86_AMPAM</name>
<dbReference type="OrthoDB" id="6400778at2759"/>
<evidence type="ECO:0000313" key="2">
    <source>
        <dbReference type="EMBL" id="KAF0292490.1"/>
    </source>
</evidence>
<gene>
    <name evidence="2" type="ORF">FJT64_001002</name>
</gene>
<proteinExistence type="predicted"/>
<feature type="compositionally biased region" description="Low complexity" evidence="1">
    <location>
        <begin position="46"/>
        <end position="57"/>
    </location>
</feature>
<feature type="compositionally biased region" description="Basic and acidic residues" evidence="1">
    <location>
        <begin position="26"/>
        <end position="39"/>
    </location>
</feature>
<comment type="caution">
    <text evidence="2">The sequence shown here is derived from an EMBL/GenBank/DDBJ whole genome shotgun (WGS) entry which is preliminary data.</text>
</comment>
<accession>A0A6A4VM86</accession>
<feature type="compositionally biased region" description="Low complexity" evidence="1">
    <location>
        <begin position="71"/>
        <end position="80"/>
    </location>
</feature>
<feature type="region of interest" description="Disordered" evidence="1">
    <location>
        <begin position="1"/>
        <end position="130"/>
    </location>
</feature>
<evidence type="ECO:0000313" key="3">
    <source>
        <dbReference type="Proteomes" id="UP000440578"/>
    </source>
</evidence>
<evidence type="ECO:0000256" key="1">
    <source>
        <dbReference type="SAM" id="MobiDB-lite"/>
    </source>
</evidence>
<keyword evidence="3" id="KW-1185">Reference proteome</keyword>
<sequence>MLLDDGSLTGQLRMLGDLPPLTNGLHEPEPAATSEERTAVGETNATLPPVTRVLPPLRGAPRIASSLSQPEGDTTETTEGGLRRPPEAGELQSVNSAADLRNQADAGQKAAEDNVVASEDGGGRFFTFPR</sequence>
<dbReference type="AlphaFoldDB" id="A0A6A4VM86"/>
<protein>
    <submittedName>
        <fullName evidence="2">Uncharacterized protein</fullName>
    </submittedName>
</protein>
<organism evidence="2 3">
    <name type="scientific">Amphibalanus amphitrite</name>
    <name type="common">Striped barnacle</name>
    <name type="synonym">Balanus amphitrite</name>
    <dbReference type="NCBI Taxonomy" id="1232801"/>
    <lineage>
        <taxon>Eukaryota</taxon>
        <taxon>Metazoa</taxon>
        <taxon>Ecdysozoa</taxon>
        <taxon>Arthropoda</taxon>
        <taxon>Crustacea</taxon>
        <taxon>Multicrustacea</taxon>
        <taxon>Cirripedia</taxon>
        <taxon>Thoracica</taxon>
        <taxon>Thoracicalcarea</taxon>
        <taxon>Balanomorpha</taxon>
        <taxon>Balanoidea</taxon>
        <taxon>Balanidae</taxon>
        <taxon>Amphibalaninae</taxon>
        <taxon>Amphibalanus</taxon>
    </lineage>
</organism>